<evidence type="ECO:0000256" key="3">
    <source>
        <dbReference type="ARBA" id="ARBA00022840"/>
    </source>
</evidence>
<reference evidence="7" key="1">
    <citation type="journal article" date="2013" name="Genetics">
        <title>The draft genome and transcriptome of Panagrellus redivivus are shaped by the harsh demands of a free-living lifestyle.</title>
        <authorList>
            <person name="Srinivasan J."/>
            <person name="Dillman A.R."/>
            <person name="Macchietto M.G."/>
            <person name="Heikkinen L."/>
            <person name="Lakso M."/>
            <person name="Fracchia K.M."/>
            <person name="Antoshechkin I."/>
            <person name="Mortazavi A."/>
            <person name="Wong G."/>
            <person name="Sternberg P.W."/>
        </authorList>
    </citation>
    <scope>NUCLEOTIDE SEQUENCE [LARGE SCALE GENOMIC DNA]</scope>
    <source>
        <strain evidence="7">MT8872</strain>
    </source>
</reference>
<sequence>MTKDPAVAALKADYNGINAKGLQGAHVSPRKKASDPRPNISPRKKSSNKKKTFEAEASSVLCDDDILQPESGKVDSGKVKQGSKKKIVKRISRLPPGVVFTSFKGNEFKVVDLIGAGGFGEVHRVLETNSNVEYALKTEASRDTSKESRLKIEVLVFKAIDKQFERLPERCTHFIRMIDCGMTENLKFMVMTCTGPNLEDIRSSILKTDFSFKSALMLSIATCESLSDFHELGYVHRDVKPTNFVVGKKPDTKVVYILDFGMAQRFDKKTDRPAKVGKFEGTIRYASRACHLGHVVWPKDDYESWLFACVEFFQKKCLPWRRVTDKAEVLVMKRNFFRHQYNRCYAVCPKEFAQLVRFVDELGEAYTDAVDTTYFLETLNKVRKKHKIERDALYDWEETSETRKNERKLEPRSSAVDGSEKQRRKQHPEEESAKDLNNSGRKKKTEPRHKDSGTVTDASVRTKRSAKKPPSSNAAADTSERNKKTGTARARSPIDRTDSERRRKGPNDNTKDTKETKDSTEAHSEKTRKRK</sequence>
<feature type="domain" description="Protein kinase" evidence="6">
    <location>
        <begin position="108"/>
        <end position="394"/>
    </location>
</feature>
<dbReference type="GO" id="GO:0004674">
    <property type="term" value="F:protein serine/threonine kinase activity"/>
    <property type="evidence" value="ECO:0007669"/>
    <property type="project" value="UniProtKB-EC"/>
</dbReference>
<evidence type="ECO:0000256" key="5">
    <source>
        <dbReference type="SAM" id="MobiDB-lite"/>
    </source>
</evidence>
<dbReference type="PROSITE" id="PS00108">
    <property type="entry name" value="PROTEIN_KINASE_ST"/>
    <property type="match status" value="1"/>
</dbReference>
<keyword evidence="3 4" id="KW-0067">ATP-binding</keyword>
<accession>A0A7E4V075</accession>
<dbReference type="SUPFAM" id="SSF56112">
    <property type="entry name" value="Protein kinase-like (PK-like)"/>
    <property type="match status" value="1"/>
</dbReference>
<dbReference type="PROSITE" id="PS50011">
    <property type="entry name" value="PROTEIN_KINASE_DOM"/>
    <property type="match status" value="1"/>
</dbReference>
<keyword evidence="7" id="KW-1185">Reference proteome</keyword>
<feature type="compositionally biased region" description="Basic and acidic residues" evidence="5">
    <location>
        <begin position="492"/>
        <end position="525"/>
    </location>
</feature>
<dbReference type="InterPro" id="IPR008271">
    <property type="entry name" value="Ser/Thr_kinase_AS"/>
</dbReference>
<dbReference type="InterPro" id="IPR050235">
    <property type="entry name" value="CK1_Ser-Thr_kinase"/>
</dbReference>
<protein>
    <recommendedName>
        <fullName evidence="1">non-specific serine/threonine protein kinase</fullName>
        <ecNumber evidence="1">2.7.11.1</ecNumber>
    </recommendedName>
</protein>
<dbReference type="Proteomes" id="UP000492821">
    <property type="component" value="Unassembled WGS sequence"/>
</dbReference>
<feature type="compositionally biased region" description="Basic and acidic residues" evidence="5">
    <location>
        <begin position="400"/>
        <end position="411"/>
    </location>
</feature>
<dbReference type="InterPro" id="IPR000719">
    <property type="entry name" value="Prot_kinase_dom"/>
</dbReference>
<name>A0A7E4V075_PANRE</name>
<evidence type="ECO:0000256" key="1">
    <source>
        <dbReference type="ARBA" id="ARBA00012513"/>
    </source>
</evidence>
<feature type="region of interest" description="Disordered" evidence="5">
    <location>
        <begin position="20"/>
        <end position="57"/>
    </location>
</feature>
<dbReference type="AlphaFoldDB" id="A0A7E4V075"/>
<evidence type="ECO:0000256" key="4">
    <source>
        <dbReference type="PROSITE-ProRule" id="PRU10141"/>
    </source>
</evidence>
<evidence type="ECO:0000256" key="2">
    <source>
        <dbReference type="ARBA" id="ARBA00022741"/>
    </source>
</evidence>
<feature type="binding site" evidence="4">
    <location>
        <position position="137"/>
    </location>
    <ligand>
        <name>ATP</name>
        <dbReference type="ChEBI" id="CHEBI:30616"/>
    </ligand>
</feature>
<evidence type="ECO:0000259" key="6">
    <source>
        <dbReference type="PROSITE" id="PS50011"/>
    </source>
</evidence>
<dbReference type="Gene3D" id="1.10.510.10">
    <property type="entry name" value="Transferase(Phosphotransferase) domain 1"/>
    <property type="match status" value="1"/>
</dbReference>
<evidence type="ECO:0000313" key="7">
    <source>
        <dbReference type="Proteomes" id="UP000492821"/>
    </source>
</evidence>
<feature type="region of interest" description="Disordered" evidence="5">
    <location>
        <begin position="399"/>
        <end position="531"/>
    </location>
</feature>
<dbReference type="InterPro" id="IPR017441">
    <property type="entry name" value="Protein_kinase_ATP_BS"/>
</dbReference>
<evidence type="ECO:0000313" key="8">
    <source>
        <dbReference type="WBParaSite" id="Pan_g14712.t2"/>
    </source>
</evidence>
<organism evidence="7 8">
    <name type="scientific">Panagrellus redivivus</name>
    <name type="common">Microworm</name>
    <dbReference type="NCBI Taxonomy" id="6233"/>
    <lineage>
        <taxon>Eukaryota</taxon>
        <taxon>Metazoa</taxon>
        <taxon>Ecdysozoa</taxon>
        <taxon>Nematoda</taxon>
        <taxon>Chromadorea</taxon>
        <taxon>Rhabditida</taxon>
        <taxon>Tylenchina</taxon>
        <taxon>Panagrolaimomorpha</taxon>
        <taxon>Panagrolaimoidea</taxon>
        <taxon>Panagrolaimidae</taxon>
        <taxon>Panagrellus</taxon>
    </lineage>
</organism>
<dbReference type="PANTHER" id="PTHR11909">
    <property type="entry name" value="CASEIN KINASE-RELATED"/>
    <property type="match status" value="1"/>
</dbReference>
<proteinExistence type="predicted"/>
<dbReference type="PROSITE" id="PS00107">
    <property type="entry name" value="PROTEIN_KINASE_ATP"/>
    <property type="match status" value="1"/>
</dbReference>
<dbReference type="WBParaSite" id="Pan_g14712.t2">
    <property type="protein sequence ID" value="Pan_g14712.t2"/>
    <property type="gene ID" value="Pan_g14712"/>
</dbReference>
<dbReference type="GO" id="GO:0005524">
    <property type="term" value="F:ATP binding"/>
    <property type="evidence" value="ECO:0007669"/>
    <property type="project" value="UniProtKB-UniRule"/>
</dbReference>
<dbReference type="InterPro" id="IPR011009">
    <property type="entry name" value="Kinase-like_dom_sf"/>
</dbReference>
<dbReference type="EC" id="2.7.11.1" evidence="1"/>
<dbReference type="Pfam" id="PF00069">
    <property type="entry name" value="Pkinase"/>
    <property type="match status" value="1"/>
</dbReference>
<reference evidence="8" key="2">
    <citation type="submission" date="2020-10" db="UniProtKB">
        <authorList>
            <consortium name="WormBaseParasite"/>
        </authorList>
    </citation>
    <scope>IDENTIFICATION</scope>
</reference>
<dbReference type="SMART" id="SM00220">
    <property type="entry name" value="S_TKc"/>
    <property type="match status" value="1"/>
</dbReference>
<keyword evidence="2 4" id="KW-0547">Nucleotide-binding</keyword>